<keyword evidence="2" id="KW-1185">Reference proteome</keyword>
<protein>
    <submittedName>
        <fullName evidence="1">Uncharacterized protein</fullName>
    </submittedName>
</protein>
<sequence length="155" mass="17201">MIEERGVVLTEGEGEEIGHILEAIEGKNWVQFIQNSGPVVLFLVQEFYANMDIERNTSTDRGNTIFFGPAVINRLYGLPSSSGFLIHQTWIKFIDTKNYVPLVLNGTKIQMTEEFGSNKEILVWSQRPSNIGLSTLRALGSCVGPNNAEAPHPPP</sequence>
<evidence type="ECO:0000313" key="2">
    <source>
        <dbReference type="Proteomes" id="UP000823775"/>
    </source>
</evidence>
<name>A0ABS8SY49_DATST</name>
<reference evidence="1 2" key="1">
    <citation type="journal article" date="2021" name="BMC Genomics">
        <title>Datura genome reveals duplications of psychoactive alkaloid biosynthetic genes and high mutation rate following tissue culture.</title>
        <authorList>
            <person name="Rajewski A."/>
            <person name="Carter-House D."/>
            <person name="Stajich J."/>
            <person name="Litt A."/>
        </authorList>
    </citation>
    <scope>NUCLEOTIDE SEQUENCE [LARGE SCALE GENOMIC DNA]</scope>
    <source>
        <strain evidence="1">AR-01</strain>
    </source>
</reference>
<accession>A0ABS8SY49</accession>
<organism evidence="1 2">
    <name type="scientific">Datura stramonium</name>
    <name type="common">Jimsonweed</name>
    <name type="synonym">Common thornapple</name>
    <dbReference type="NCBI Taxonomy" id="4076"/>
    <lineage>
        <taxon>Eukaryota</taxon>
        <taxon>Viridiplantae</taxon>
        <taxon>Streptophyta</taxon>
        <taxon>Embryophyta</taxon>
        <taxon>Tracheophyta</taxon>
        <taxon>Spermatophyta</taxon>
        <taxon>Magnoliopsida</taxon>
        <taxon>eudicotyledons</taxon>
        <taxon>Gunneridae</taxon>
        <taxon>Pentapetalae</taxon>
        <taxon>asterids</taxon>
        <taxon>lamiids</taxon>
        <taxon>Solanales</taxon>
        <taxon>Solanaceae</taxon>
        <taxon>Solanoideae</taxon>
        <taxon>Datureae</taxon>
        <taxon>Datura</taxon>
    </lineage>
</organism>
<gene>
    <name evidence="1" type="ORF">HAX54_051348</name>
</gene>
<comment type="caution">
    <text evidence="1">The sequence shown here is derived from an EMBL/GenBank/DDBJ whole genome shotgun (WGS) entry which is preliminary data.</text>
</comment>
<dbReference type="Proteomes" id="UP000823775">
    <property type="component" value="Unassembled WGS sequence"/>
</dbReference>
<proteinExistence type="predicted"/>
<dbReference type="EMBL" id="JACEIK010000912">
    <property type="protein sequence ID" value="MCD7463768.1"/>
    <property type="molecule type" value="Genomic_DNA"/>
</dbReference>
<evidence type="ECO:0000313" key="1">
    <source>
        <dbReference type="EMBL" id="MCD7463768.1"/>
    </source>
</evidence>